<dbReference type="EMBL" id="CP049865">
    <property type="protein sequence ID" value="QIK71763.1"/>
    <property type="molecule type" value="Genomic_DNA"/>
</dbReference>
<dbReference type="PANTHER" id="PTHR43485">
    <property type="entry name" value="HYDROGENASE-4 COMPONENT G"/>
    <property type="match status" value="1"/>
</dbReference>
<dbReference type="KEGG" id="prv:G7070_05100"/>
<dbReference type="InterPro" id="IPR029014">
    <property type="entry name" value="NiFe-Hase_large"/>
</dbReference>
<keyword evidence="1" id="KW-0560">Oxidoreductase</keyword>
<dbReference type="PANTHER" id="PTHR43485:SF1">
    <property type="entry name" value="FORMATE HYDROGENLYASE SUBUNIT 5-RELATED"/>
    <property type="match status" value="1"/>
</dbReference>
<sequence length="373" mass="39229">MVPEDSTFAIRAIPHAHNPAMEIDLGPSHPGSAGMLTGTLSHRDGRITAIDPSPGALHRGAELIFPARDYRQALSLANRHDWQAPFFGEWAIARLVEDALGIEVPARAVAIRVALAEHARISSHLAYLSFLGFRWGRGDLATDEVRAALRARLAEWTGNRVHPMAVRLGGVAADIDPPTVESLLATLREATALAGRLRAHLAASDLGRGVAVVTPAVVDAYGLAGPVARASGVRTDLRLADPGYAGVRDALATDGAMEGDAWSRFDHLLAEIPASALIIGRVLDGLSAGPLRAHLPKAIRLPEGDFVSAVEAPLGRAGVVVTSRGATTPWRLRLRTASAANVAAWPAVLTGATLEDLPLALASLPWVAGDLDK</sequence>
<dbReference type="Pfam" id="PF00346">
    <property type="entry name" value="Complex1_49kDa"/>
    <property type="match status" value="2"/>
</dbReference>
<keyword evidence="4" id="KW-1185">Reference proteome</keyword>
<evidence type="ECO:0000313" key="3">
    <source>
        <dbReference type="EMBL" id="QIK71763.1"/>
    </source>
</evidence>
<dbReference type="GO" id="GO:0048038">
    <property type="term" value="F:quinone binding"/>
    <property type="evidence" value="ECO:0007669"/>
    <property type="project" value="InterPro"/>
</dbReference>
<accession>A0A6G7Y4Q2</accession>
<evidence type="ECO:0000313" key="4">
    <source>
        <dbReference type="Proteomes" id="UP000501058"/>
    </source>
</evidence>
<dbReference type="GO" id="GO:0016651">
    <property type="term" value="F:oxidoreductase activity, acting on NAD(P)H"/>
    <property type="evidence" value="ECO:0007669"/>
    <property type="project" value="InterPro"/>
</dbReference>
<proteinExistence type="predicted"/>
<dbReference type="InterPro" id="IPR052197">
    <property type="entry name" value="ComplexI_49kDa-like"/>
</dbReference>
<dbReference type="GO" id="GO:0051287">
    <property type="term" value="F:NAD binding"/>
    <property type="evidence" value="ECO:0007669"/>
    <property type="project" value="InterPro"/>
</dbReference>
<dbReference type="InterPro" id="IPR001135">
    <property type="entry name" value="NADH_Q_OxRdtase_suD"/>
</dbReference>
<dbReference type="SUPFAM" id="SSF56762">
    <property type="entry name" value="HydB/Nqo4-like"/>
    <property type="match status" value="1"/>
</dbReference>
<protein>
    <submittedName>
        <fullName evidence="3">NADH-quinone oxidoreductase subunit D</fullName>
    </submittedName>
</protein>
<evidence type="ECO:0000256" key="1">
    <source>
        <dbReference type="ARBA" id="ARBA00023002"/>
    </source>
</evidence>
<evidence type="ECO:0000259" key="2">
    <source>
        <dbReference type="Pfam" id="PF00346"/>
    </source>
</evidence>
<reference evidence="3 4" key="1">
    <citation type="submission" date="2020-03" db="EMBL/GenBank/DDBJ databases">
        <title>Propioniciclava sp. nov., isolated from Hydrophilus acuminatus.</title>
        <authorList>
            <person name="Hyun D.-W."/>
            <person name="Bae J.-W."/>
        </authorList>
    </citation>
    <scope>NUCLEOTIDE SEQUENCE [LARGE SCALE GENOMIC DNA]</scope>
    <source>
        <strain evidence="3 4">HDW11</strain>
    </source>
</reference>
<dbReference type="Gene3D" id="1.10.645.10">
    <property type="entry name" value="Cytochrome-c3 Hydrogenase, chain B"/>
    <property type="match status" value="1"/>
</dbReference>
<dbReference type="Proteomes" id="UP000501058">
    <property type="component" value="Chromosome"/>
</dbReference>
<dbReference type="AlphaFoldDB" id="A0A6G7Y4Q2"/>
<dbReference type="RefSeq" id="WP_166232478.1">
    <property type="nucleotide sequence ID" value="NZ_CP049865.1"/>
</dbReference>
<organism evidence="3 4">
    <name type="scientific">Propioniciclava coleopterorum</name>
    <dbReference type="NCBI Taxonomy" id="2714937"/>
    <lineage>
        <taxon>Bacteria</taxon>
        <taxon>Bacillati</taxon>
        <taxon>Actinomycetota</taxon>
        <taxon>Actinomycetes</taxon>
        <taxon>Propionibacteriales</taxon>
        <taxon>Propionibacteriaceae</taxon>
        <taxon>Propioniciclava</taxon>
    </lineage>
</organism>
<name>A0A6G7Y4Q2_9ACTN</name>
<feature type="domain" description="NADH-quinone oxidoreductase subunit D" evidence="2">
    <location>
        <begin position="298"/>
        <end position="373"/>
    </location>
</feature>
<feature type="domain" description="NADH-quinone oxidoreductase subunit D" evidence="2">
    <location>
        <begin position="146"/>
        <end position="297"/>
    </location>
</feature>
<gene>
    <name evidence="3" type="ORF">G7070_05100</name>
</gene>